<dbReference type="Pfam" id="PF09898">
    <property type="entry name" value="DUF2125"/>
    <property type="match status" value="1"/>
</dbReference>
<organism evidence="1 2">
    <name type="scientific">Marinibacterium profundimaris</name>
    <dbReference type="NCBI Taxonomy" id="1679460"/>
    <lineage>
        <taxon>Bacteria</taxon>
        <taxon>Pseudomonadati</taxon>
        <taxon>Pseudomonadota</taxon>
        <taxon>Alphaproteobacteria</taxon>
        <taxon>Rhodobacterales</taxon>
        <taxon>Paracoccaceae</taxon>
        <taxon>Marinibacterium</taxon>
    </lineage>
</organism>
<keyword evidence="2" id="KW-1185">Reference proteome</keyword>
<comment type="caution">
    <text evidence="1">The sequence shown here is derived from an EMBL/GenBank/DDBJ whole genome shotgun (WGS) entry which is preliminary data.</text>
</comment>
<accession>A0A225NDP8</accession>
<name>A0A225NDP8_9RHOB</name>
<evidence type="ECO:0000313" key="1">
    <source>
        <dbReference type="EMBL" id="OWU70351.1"/>
    </source>
</evidence>
<reference evidence="1 2" key="1">
    <citation type="submission" date="2013-04" db="EMBL/GenBank/DDBJ databases">
        <title>Oceanicola sp. 22II1-22F33 Genome Sequencing.</title>
        <authorList>
            <person name="Lai Q."/>
            <person name="Li G."/>
            <person name="Shao Z."/>
        </authorList>
    </citation>
    <scope>NUCLEOTIDE SEQUENCE [LARGE SCALE GENOMIC DNA]</scope>
    <source>
        <strain evidence="1 2">22II1-22F33</strain>
    </source>
</reference>
<protein>
    <recommendedName>
        <fullName evidence="3">DUF2125 domain-containing protein</fullName>
    </recommendedName>
</protein>
<dbReference type="RefSeq" id="WP_088651766.1">
    <property type="nucleotide sequence ID" value="NZ_AQQR01000012.1"/>
</dbReference>
<gene>
    <name evidence="1" type="ORF">ATO3_20390</name>
</gene>
<sequence>MRLIRVLVGLAVLWCLVWGGTAFVLRQAITGWFDARIAEGWQADYAEISTGGFPLRHVTVLREPALADPGTGRAWSADAISLDSPAVWPGRQSLRFADTPQYISYFDNTSVLTAADMVADLDLAVGLALQLRSMGLSAGPWSLEAAERPVASGAGLTMAMVQDEAVAETYGILLDIPDFAPGPRLRGLMGGAESLPDTFGALAMDMDVRFDRPWDRRALDERRPQPQRIDLRLAEVAWGPLRISAAGGFDVDAEGVPEGQITIRAENWREMLRMAEAAGALPPAAAQSAERALGFLAGLGGNAGALDVQLNVTGGVVALGPIPLGPAPRLILR</sequence>
<dbReference type="OrthoDB" id="7625707at2"/>
<dbReference type="AlphaFoldDB" id="A0A225NDP8"/>
<dbReference type="Proteomes" id="UP000215377">
    <property type="component" value="Unassembled WGS sequence"/>
</dbReference>
<proteinExistence type="predicted"/>
<evidence type="ECO:0000313" key="2">
    <source>
        <dbReference type="Proteomes" id="UP000215377"/>
    </source>
</evidence>
<dbReference type="EMBL" id="AQQR01000012">
    <property type="protein sequence ID" value="OWU70351.1"/>
    <property type="molecule type" value="Genomic_DNA"/>
</dbReference>
<dbReference type="InterPro" id="IPR018666">
    <property type="entry name" value="DUF2125"/>
</dbReference>
<evidence type="ECO:0008006" key="3">
    <source>
        <dbReference type="Google" id="ProtNLM"/>
    </source>
</evidence>